<dbReference type="SUPFAM" id="SSF57716">
    <property type="entry name" value="Glucocorticoid receptor-like (DNA-binding domain)"/>
    <property type="match status" value="1"/>
</dbReference>
<dbReference type="PROSITE" id="PS50157">
    <property type="entry name" value="ZINC_FINGER_C2H2_2"/>
    <property type="match status" value="7"/>
</dbReference>
<dbReference type="GO" id="GO:0005634">
    <property type="term" value="C:nucleus"/>
    <property type="evidence" value="ECO:0007669"/>
    <property type="project" value="UniProtKB-SubCell"/>
</dbReference>
<feature type="domain" description="C2H2-type" evidence="10">
    <location>
        <begin position="218"/>
        <end position="245"/>
    </location>
</feature>
<evidence type="ECO:0000256" key="3">
    <source>
        <dbReference type="ARBA" id="ARBA00022737"/>
    </source>
</evidence>
<feature type="binding site" evidence="9">
    <location>
        <position position="9"/>
    </location>
    <ligand>
        <name>Zn(2+)</name>
        <dbReference type="ChEBI" id="CHEBI:29105"/>
    </ligand>
</feature>
<organism evidence="12 13">
    <name type="scientific">Galleria mellonella</name>
    <name type="common">Greater wax moth</name>
    <dbReference type="NCBI Taxonomy" id="7137"/>
    <lineage>
        <taxon>Eukaryota</taxon>
        <taxon>Metazoa</taxon>
        <taxon>Ecdysozoa</taxon>
        <taxon>Arthropoda</taxon>
        <taxon>Hexapoda</taxon>
        <taxon>Insecta</taxon>
        <taxon>Pterygota</taxon>
        <taxon>Neoptera</taxon>
        <taxon>Endopterygota</taxon>
        <taxon>Lepidoptera</taxon>
        <taxon>Glossata</taxon>
        <taxon>Ditrysia</taxon>
        <taxon>Pyraloidea</taxon>
        <taxon>Pyralidae</taxon>
        <taxon>Galleriinae</taxon>
        <taxon>Galleria</taxon>
    </lineage>
</organism>
<dbReference type="InterPro" id="IPR036236">
    <property type="entry name" value="Znf_C2H2_sf"/>
</dbReference>
<dbReference type="GO" id="GO:0000122">
    <property type="term" value="P:negative regulation of transcription by RNA polymerase II"/>
    <property type="evidence" value="ECO:0007669"/>
    <property type="project" value="UniProtKB-ARBA"/>
</dbReference>
<evidence type="ECO:0000313" key="13">
    <source>
        <dbReference type="RefSeq" id="XP_026763421.2"/>
    </source>
</evidence>
<feature type="binding site" evidence="9">
    <location>
        <position position="51"/>
    </location>
    <ligand>
        <name>Zn(2+)</name>
        <dbReference type="ChEBI" id="CHEBI:29105"/>
    </ligand>
</feature>
<keyword evidence="5 9" id="KW-0862">Zinc</keyword>
<accession>A0A6J1X864</accession>
<dbReference type="PANTHER" id="PTHR16515">
    <property type="entry name" value="PR DOMAIN ZINC FINGER PROTEIN"/>
    <property type="match status" value="1"/>
</dbReference>
<dbReference type="PROSITE" id="PS00028">
    <property type="entry name" value="ZINC_FINGER_C2H2_1"/>
    <property type="match status" value="7"/>
</dbReference>
<dbReference type="RefSeq" id="XP_026763421.2">
    <property type="nucleotide sequence ID" value="XM_026907620.3"/>
</dbReference>
<dbReference type="SMART" id="SM00355">
    <property type="entry name" value="ZnF_C2H2"/>
    <property type="match status" value="7"/>
</dbReference>
<dbReference type="Proteomes" id="UP001652740">
    <property type="component" value="Unplaced"/>
</dbReference>
<dbReference type="Gene3D" id="3.30.160.60">
    <property type="entry name" value="Classic Zinc Finger"/>
    <property type="match status" value="6"/>
</dbReference>
<evidence type="ECO:0000256" key="1">
    <source>
        <dbReference type="ARBA" id="ARBA00004123"/>
    </source>
</evidence>
<sequence length="360" mass="41222">MAKEKCRICLHEGELLNNIFLLHGTSTIAMKIMSLANIQIYPRDGLPETICSKCVKILDKCIQFVTLCENSDLKLRSLTNIQNSDQVQCDNSVEVLNYDKTSMRSDINYAKKSDELDDISLNGNNIIDGRDVSRKIKHNQLLGLNTNNEDLNVVDGRKTQKQQCFTCGKVMSSRFRLKTHLRTHTGERPFSCLHCGKNFSLAQNLKVHMRIHTGEKPLKCPVCGECFAQSAGLAAHKRKHTGQLPYRCLLCPRMFRTVGHLQYHVRRHTGEKNFECDSCGRAFITRSDLKQHLLIHSGDRPHVCCICGLRLTRASHLKRHIQRTHSNTKMMVCGYCSQKFTQKTEFENHKKKHIDTEDKL</sequence>
<keyword evidence="2 9" id="KW-0479">Metal-binding</keyword>
<feature type="domain" description="C2H2-type" evidence="10">
    <location>
        <begin position="246"/>
        <end position="273"/>
    </location>
</feature>
<dbReference type="SUPFAM" id="SSF57667">
    <property type="entry name" value="beta-beta-alpha zinc fingers"/>
    <property type="match status" value="4"/>
</dbReference>
<dbReference type="AlphaFoldDB" id="A0A6J1X864"/>
<dbReference type="InterPro" id="IPR013087">
    <property type="entry name" value="Znf_C2H2_type"/>
</dbReference>
<feature type="domain" description="ZAD" evidence="11">
    <location>
        <begin position="4"/>
        <end position="78"/>
    </location>
</feature>
<evidence type="ECO:0000259" key="11">
    <source>
        <dbReference type="PROSITE" id="PS51915"/>
    </source>
</evidence>
<dbReference type="KEGG" id="gmw:113521943"/>
<evidence type="ECO:0000256" key="6">
    <source>
        <dbReference type="ARBA" id="ARBA00023125"/>
    </source>
</evidence>
<keyword evidence="3" id="KW-0677">Repeat</keyword>
<dbReference type="SMART" id="SM00868">
    <property type="entry name" value="zf-AD"/>
    <property type="match status" value="2"/>
</dbReference>
<evidence type="ECO:0000256" key="2">
    <source>
        <dbReference type="ARBA" id="ARBA00022723"/>
    </source>
</evidence>
<keyword evidence="4 8" id="KW-0863">Zinc-finger</keyword>
<dbReference type="GO" id="GO:0008270">
    <property type="term" value="F:zinc ion binding"/>
    <property type="evidence" value="ECO:0007669"/>
    <property type="project" value="UniProtKB-UniRule"/>
</dbReference>
<dbReference type="PANTHER" id="PTHR16515:SF49">
    <property type="entry name" value="GASTRULA ZINC FINGER PROTEIN XLCGF49.1-LIKE-RELATED"/>
    <property type="match status" value="1"/>
</dbReference>
<dbReference type="InParanoid" id="A0A6J1X864"/>
<dbReference type="Gene3D" id="3.40.1800.20">
    <property type="match status" value="1"/>
</dbReference>
<evidence type="ECO:0000256" key="5">
    <source>
        <dbReference type="ARBA" id="ARBA00022833"/>
    </source>
</evidence>
<keyword evidence="12" id="KW-1185">Reference proteome</keyword>
<keyword evidence="6" id="KW-0238">DNA-binding</keyword>
<evidence type="ECO:0000256" key="4">
    <source>
        <dbReference type="ARBA" id="ARBA00022771"/>
    </source>
</evidence>
<protein>
    <submittedName>
        <fullName evidence="13">Gastrula zinc finger protein XlCGF28.1-like</fullName>
    </submittedName>
</protein>
<name>A0A6J1X864_GALME</name>
<evidence type="ECO:0000259" key="10">
    <source>
        <dbReference type="PROSITE" id="PS50157"/>
    </source>
</evidence>
<keyword evidence="7" id="KW-0539">Nucleus</keyword>
<proteinExistence type="predicted"/>
<feature type="domain" description="C2H2-type" evidence="10">
    <location>
        <begin position="162"/>
        <end position="189"/>
    </location>
</feature>
<feature type="binding site" evidence="9">
    <location>
        <position position="54"/>
    </location>
    <ligand>
        <name>Zn(2+)</name>
        <dbReference type="ChEBI" id="CHEBI:29105"/>
    </ligand>
</feature>
<reference evidence="13" key="1">
    <citation type="submission" date="2025-08" db="UniProtKB">
        <authorList>
            <consortium name="RefSeq"/>
        </authorList>
    </citation>
    <scope>IDENTIFICATION</scope>
    <source>
        <tissue evidence="13">Whole larvae</tissue>
    </source>
</reference>
<comment type="subcellular location">
    <subcellularLocation>
        <location evidence="1">Nucleus</location>
    </subcellularLocation>
</comment>
<evidence type="ECO:0000313" key="12">
    <source>
        <dbReference type="Proteomes" id="UP001652740"/>
    </source>
</evidence>
<dbReference type="GO" id="GO:0003677">
    <property type="term" value="F:DNA binding"/>
    <property type="evidence" value="ECO:0007669"/>
    <property type="project" value="UniProtKB-KW"/>
</dbReference>
<dbReference type="InterPro" id="IPR050331">
    <property type="entry name" value="Zinc_finger"/>
</dbReference>
<feature type="domain" description="C2H2-type" evidence="10">
    <location>
        <begin position="274"/>
        <end position="301"/>
    </location>
</feature>
<dbReference type="GeneID" id="113521943"/>
<dbReference type="Pfam" id="PF00096">
    <property type="entry name" value="zf-C2H2"/>
    <property type="match status" value="6"/>
</dbReference>
<evidence type="ECO:0000256" key="8">
    <source>
        <dbReference type="PROSITE-ProRule" id="PRU00042"/>
    </source>
</evidence>
<feature type="binding site" evidence="9">
    <location>
        <position position="6"/>
    </location>
    <ligand>
        <name>Zn(2+)</name>
        <dbReference type="ChEBI" id="CHEBI:29105"/>
    </ligand>
</feature>
<evidence type="ECO:0000256" key="9">
    <source>
        <dbReference type="PROSITE-ProRule" id="PRU01263"/>
    </source>
</evidence>
<gene>
    <name evidence="13" type="primary">LOC113521943</name>
</gene>
<evidence type="ECO:0000256" key="7">
    <source>
        <dbReference type="ARBA" id="ARBA00023242"/>
    </source>
</evidence>
<feature type="domain" description="C2H2-type" evidence="10">
    <location>
        <begin position="331"/>
        <end position="358"/>
    </location>
</feature>
<feature type="domain" description="C2H2-type" evidence="10">
    <location>
        <begin position="190"/>
        <end position="217"/>
    </location>
</feature>
<dbReference type="InterPro" id="IPR012934">
    <property type="entry name" value="Znf_AD"/>
</dbReference>
<feature type="domain" description="C2H2-type" evidence="10">
    <location>
        <begin position="302"/>
        <end position="330"/>
    </location>
</feature>
<dbReference type="Pfam" id="PF07776">
    <property type="entry name" value="zf-AD"/>
    <property type="match status" value="1"/>
</dbReference>
<dbReference type="PROSITE" id="PS51915">
    <property type="entry name" value="ZAD"/>
    <property type="match status" value="1"/>
</dbReference>